<dbReference type="Gene3D" id="2.90.10.10">
    <property type="entry name" value="Bulb-type lectin domain"/>
    <property type="match status" value="1"/>
</dbReference>
<dbReference type="Gramene" id="AET2Gv20090700.31">
    <property type="protein sequence ID" value="AET2Gv20090700.31"/>
    <property type="gene ID" value="AET2Gv20090700"/>
</dbReference>
<feature type="chain" id="PRO_5019486553" description="non-specific serine/threonine protein kinase" evidence="7">
    <location>
        <begin position="26"/>
        <end position="123"/>
    </location>
</feature>
<dbReference type="GO" id="GO:0051707">
    <property type="term" value="P:response to other organism"/>
    <property type="evidence" value="ECO:0007669"/>
    <property type="project" value="UniProtKB-ARBA"/>
</dbReference>
<dbReference type="GO" id="GO:0004674">
    <property type="term" value="F:protein serine/threonine kinase activity"/>
    <property type="evidence" value="ECO:0007669"/>
    <property type="project" value="UniProtKB-EC"/>
</dbReference>
<dbReference type="PROSITE" id="PS50927">
    <property type="entry name" value="BULB_LECTIN"/>
    <property type="match status" value="1"/>
</dbReference>
<dbReference type="PANTHER" id="PTHR47976">
    <property type="entry name" value="G-TYPE LECTIN S-RECEPTOR-LIKE SERINE/THREONINE-PROTEIN KINASE SD2-5"/>
    <property type="match status" value="1"/>
</dbReference>
<evidence type="ECO:0000256" key="7">
    <source>
        <dbReference type="SAM" id="SignalP"/>
    </source>
</evidence>
<organism evidence="9 10">
    <name type="scientific">Aegilops tauschii subsp. strangulata</name>
    <name type="common">Goatgrass</name>
    <dbReference type="NCBI Taxonomy" id="200361"/>
    <lineage>
        <taxon>Eukaryota</taxon>
        <taxon>Viridiplantae</taxon>
        <taxon>Streptophyta</taxon>
        <taxon>Embryophyta</taxon>
        <taxon>Tracheophyta</taxon>
        <taxon>Spermatophyta</taxon>
        <taxon>Magnoliopsida</taxon>
        <taxon>Liliopsida</taxon>
        <taxon>Poales</taxon>
        <taxon>Poaceae</taxon>
        <taxon>BOP clade</taxon>
        <taxon>Pooideae</taxon>
        <taxon>Triticodae</taxon>
        <taxon>Triticeae</taxon>
        <taxon>Triticinae</taxon>
        <taxon>Aegilops</taxon>
    </lineage>
</organism>
<feature type="signal peptide" evidence="7">
    <location>
        <begin position="1"/>
        <end position="25"/>
    </location>
</feature>
<reference evidence="9" key="4">
    <citation type="submission" date="2019-03" db="UniProtKB">
        <authorList>
            <consortium name="EnsemblPlants"/>
        </authorList>
    </citation>
    <scope>IDENTIFICATION</scope>
</reference>
<keyword evidence="10" id="KW-1185">Reference proteome</keyword>
<comment type="catalytic activity">
    <reaction evidence="5">
        <text>L-threonyl-[protein] + ATP = O-phospho-L-threonyl-[protein] + ADP + H(+)</text>
        <dbReference type="Rhea" id="RHEA:46608"/>
        <dbReference type="Rhea" id="RHEA-COMP:11060"/>
        <dbReference type="Rhea" id="RHEA-COMP:11605"/>
        <dbReference type="ChEBI" id="CHEBI:15378"/>
        <dbReference type="ChEBI" id="CHEBI:30013"/>
        <dbReference type="ChEBI" id="CHEBI:30616"/>
        <dbReference type="ChEBI" id="CHEBI:61977"/>
        <dbReference type="ChEBI" id="CHEBI:456216"/>
        <dbReference type="EC" id="2.7.11.1"/>
    </reaction>
</comment>
<evidence type="ECO:0000259" key="8">
    <source>
        <dbReference type="PROSITE" id="PS50927"/>
    </source>
</evidence>
<dbReference type="GO" id="GO:0016020">
    <property type="term" value="C:membrane"/>
    <property type="evidence" value="ECO:0007669"/>
    <property type="project" value="UniProtKB-SubCell"/>
</dbReference>
<comment type="subcellular location">
    <subcellularLocation>
        <location evidence="1">Membrane</location>
        <topology evidence="1">Single-pass type I membrane protein</topology>
    </subcellularLocation>
</comment>
<dbReference type="AlphaFoldDB" id="A0A453AE27"/>
<name>A0A453AE27_AEGTS</name>
<proteinExistence type="predicted"/>
<dbReference type="EnsemblPlants" id="AET2Gv20090700.31">
    <property type="protein sequence ID" value="AET2Gv20090700.31"/>
    <property type="gene ID" value="AET2Gv20090700"/>
</dbReference>
<reference evidence="10" key="1">
    <citation type="journal article" date="2014" name="Science">
        <title>Ancient hybridizations among the ancestral genomes of bread wheat.</title>
        <authorList>
            <consortium name="International Wheat Genome Sequencing Consortium,"/>
            <person name="Marcussen T."/>
            <person name="Sandve S.R."/>
            <person name="Heier L."/>
            <person name="Spannagl M."/>
            <person name="Pfeifer M."/>
            <person name="Jakobsen K.S."/>
            <person name="Wulff B.B."/>
            <person name="Steuernagel B."/>
            <person name="Mayer K.F."/>
            <person name="Olsen O.A."/>
        </authorList>
    </citation>
    <scope>NUCLEOTIDE SEQUENCE [LARGE SCALE GENOMIC DNA]</scope>
    <source>
        <strain evidence="10">cv. AL8/78</strain>
    </source>
</reference>
<dbReference type="InterPro" id="IPR051343">
    <property type="entry name" value="G-type_lectin_kinases/EP1-like"/>
</dbReference>
<evidence type="ECO:0000313" key="10">
    <source>
        <dbReference type="Proteomes" id="UP000015105"/>
    </source>
</evidence>
<evidence type="ECO:0000256" key="6">
    <source>
        <dbReference type="ARBA" id="ARBA00048679"/>
    </source>
</evidence>
<evidence type="ECO:0000256" key="5">
    <source>
        <dbReference type="ARBA" id="ARBA00047899"/>
    </source>
</evidence>
<reference evidence="9" key="5">
    <citation type="journal article" date="2021" name="G3 (Bethesda)">
        <title>Aegilops tauschii genome assembly Aet v5.0 features greater sequence contiguity and improved annotation.</title>
        <authorList>
            <person name="Wang L."/>
            <person name="Zhu T."/>
            <person name="Rodriguez J.C."/>
            <person name="Deal K.R."/>
            <person name="Dubcovsky J."/>
            <person name="McGuire P.E."/>
            <person name="Lux T."/>
            <person name="Spannagl M."/>
            <person name="Mayer K.F.X."/>
            <person name="Baldrich P."/>
            <person name="Meyers B.C."/>
            <person name="Huo N."/>
            <person name="Gu Y.Q."/>
            <person name="Zhou H."/>
            <person name="Devos K.M."/>
            <person name="Bennetzen J.L."/>
            <person name="Unver T."/>
            <person name="Budak H."/>
            <person name="Gulick P.J."/>
            <person name="Galiba G."/>
            <person name="Kalapos B."/>
            <person name="Nelson D.R."/>
            <person name="Li P."/>
            <person name="You F.M."/>
            <person name="Luo M.C."/>
            <person name="Dvorak J."/>
        </authorList>
    </citation>
    <scope>NUCLEOTIDE SEQUENCE [LARGE SCALE GENOMIC DNA]</scope>
    <source>
        <strain evidence="9">cv. AL8/78</strain>
    </source>
</reference>
<evidence type="ECO:0000256" key="1">
    <source>
        <dbReference type="ARBA" id="ARBA00004479"/>
    </source>
</evidence>
<dbReference type="InterPro" id="IPR036426">
    <property type="entry name" value="Bulb-type_lectin_dom_sf"/>
</dbReference>
<evidence type="ECO:0000256" key="3">
    <source>
        <dbReference type="ARBA" id="ARBA00022729"/>
    </source>
</evidence>
<protein>
    <recommendedName>
        <fullName evidence="2">non-specific serine/threonine protein kinase</fullName>
        <ecNumber evidence="2">2.7.11.1</ecNumber>
    </recommendedName>
</protein>
<comment type="catalytic activity">
    <reaction evidence="6">
        <text>L-seryl-[protein] + ATP = O-phospho-L-seryl-[protein] + ADP + H(+)</text>
        <dbReference type="Rhea" id="RHEA:17989"/>
        <dbReference type="Rhea" id="RHEA-COMP:9863"/>
        <dbReference type="Rhea" id="RHEA-COMP:11604"/>
        <dbReference type="ChEBI" id="CHEBI:15378"/>
        <dbReference type="ChEBI" id="CHEBI:29999"/>
        <dbReference type="ChEBI" id="CHEBI:30616"/>
        <dbReference type="ChEBI" id="CHEBI:83421"/>
        <dbReference type="ChEBI" id="CHEBI:456216"/>
        <dbReference type="EC" id="2.7.11.1"/>
    </reaction>
</comment>
<feature type="domain" description="Bulb-type lectin" evidence="8">
    <location>
        <begin position="20"/>
        <end position="123"/>
    </location>
</feature>
<keyword evidence="4" id="KW-0675">Receptor</keyword>
<dbReference type="Proteomes" id="UP000015105">
    <property type="component" value="Chromosome 2D"/>
</dbReference>
<dbReference type="InterPro" id="IPR001480">
    <property type="entry name" value="Bulb-type_lectin_dom"/>
</dbReference>
<sequence length="123" mass="13419">MAPHLRWLFLQFLLLLLEFSSAAQAQGNITLGSSLTPQGPNSSWLSPSGDFAFGFRPVEGNTSSYLLAVWFDKISEKTVAWYAKSSSDGQESPVQVPSSSVLQLRDDGLLSLRNPSGDEVWSP</sequence>
<dbReference type="PANTHER" id="PTHR47976:SF89">
    <property type="entry name" value="G-TYPE LECTIN S-RECEPTOR-LIKE SERINE_THREONINE-PROTEIN KINASE LECRK3"/>
    <property type="match status" value="1"/>
</dbReference>
<reference evidence="10" key="2">
    <citation type="journal article" date="2017" name="Nat. Plants">
        <title>The Aegilops tauschii genome reveals multiple impacts of transposons.</title>
        <authorList>
            <person name="Zhao G."/>
            <person name="Zou C."/>
            <person name="Li K."/>
            <person name="Wang K."/>
            <person name="Li T."/>
            <person name="Gao L."/>
            <person name="Zhang X."/>
            <person name="Wang H."/>
            <person name="Yang Z."/>
            <person name="Liu X."/>
            <person name="Jiang W."/>
            <person name="Mao L."/>
            <person name="Kong X."/>
            <person name="Jiao Y."/>
            <person name="Jia J."/>
        </authorList>
    </citation>
    <scope>NUCLEOTIDE SEQUENCE [LARGE SCALE GENOMIC DNA]</scope>
    <source>
        <strain evidence="10">cv. AL8/78</strain>
    </source>
</reference>
<dbReference type="EC" id="2.7.11.1" evidence="2"/>
<evidence type="ECO:0000313" key="9">
    <source>
        <dbReference type="EnsemblPlants" id="AET2Gv20090700.31"/>
    </source>
</evidence>
<accession>A0A453AE27</accession>
<evidence type="ECO:0000256" key="2">
    <source>
        <dbReference type="ARBA" id="ARBA00012513"/>
    </source>
</evidence>
<dbReference type="SUPFAM" id="SSF51110">
    <property type="entry name" value="alpha-D-mannose-specific plant lectins"/>
    <property type="match status" value="1"/>
</dbReference>
<evidence type="ECO:0000256" key="4">
    <source>
        <dbReference type="ARBA" id="ARBA00023170"/>
    </source>
</evidence>
<keyword evidence="3 7" id="KW-0732">Signal</keyword>
<reference evidence="9" key="3">
    <citation type="journal article" date="2017" name="Nature">
        <title>Genome sequence of the progenitor of the wheat D genome Aegilops tauschii.</title>
        <authorList>
            <person name="Luo M.C."/>
            <person name="Gu Y.Q."/>
            <person name="Puiu D."/>
            <person name="Wang H."/>
            <person name="Twardziok S.O."/>
            <person name="Deal K.R."/>
            <person name="Huo N."/>
            <person name="Zhu T."/>
            <person name="Wang L."/>
            <person name="Wang Y."/>
            <person name="McGuire P.E."/>
            <person name="Liu S."/>
            <person name="Long H."/>
            <person name="Ramasamy R.K."/>
            <person name="Rodriguez J.C."/>
            <person name="Van S.L."/>
            <person name="Yuan L."/>
            <person name="Wang Z."/>
            <person name="Xia Z."/>
            <person name="Xiao L."/>
            <person name="Anderson O.D."/>
            <person name="Ouyang S."/>
            <person name="Liang Y."/>
            <person name="Zimin A.V."/>
            <person name="Pertea G."/>
            <person name="Qi P."/>
            <person name="Bennetzen J.L."/>
            <person name="Dai X."/>
            <person name="Dawson M.W."/>
            <person name="Muller H.G."/>
            <person name="Kugler K."/>
            <person name="Rivarola-Duarte L."/>
            <person name="Spannagl M."/>
            <person name="Mayer K.F.X."/>
            <person name="Lu F.H."/>
            <person name="Bevan M.W."/>
            <person name="Leroy P."/>
            <person name="Li P."/>
            <person name="You F.M."/>
            <person name="Sun Q."/>
            <person name="Liu Z."/>
            <person name="Lyons E."/>
            <person name="Wicker T."/>
            <person name="Salzberg S.L."/>
            <person name="Devos K.M."/>
            <person name="Dvorak J."/>
        </authorList>
    </citation>
    <scope>NUCLEOTIDE SEQUENCE [LARGE SCALE GENOMIC DNA]</scope>
    <source>
        <strain evidence="9">cv. AL8/78</strain>
    </source>
</reference>